<protein>
    <submittedName>
        <fullName evidence="3">Uncharacterized protein</fullName>
    </submittedName>
</protein>
<comment type="caution">
    <text evidence="3">The sequence shown here is derived from an EMBL/GenBank/DDBJ whole genome shotgun (WGS) entry which is preliminary data.</text>
</comment>
<dbReference type="GO" id="GO:0005509">
    <property type="term" value="F:calcium ion binding"/>
    <property type="evidence" value="ECO:0007669"/>
    <property type="project" value="InterPro"/>
</dbReference>
<dbReference type="Gene3D" id="2.60.40.60">
    <property type="entry name" value="Cadherins"/>
    <property type="match status" value="1"/>
</dbReference>
<name>A0AA88LAH0_ARTSF</name>
<dbReference type="Gene3D" id="1.25.40.10">
    <property type="entry name" value="Tetratricopeptide repeat domain"/>
    <property type="match status" value="1"/>
</dbReference>
<organism evidence="3 4">
    <name type="scientific">Artemia franciscana</name>
    <name type="common">Brine shrimp</name>
    <name type="synonym">Artemia sanfranciscana</name>
    <dbReference type="NCBI Taxonomy" id="6661"/>
    <lineage>
        <taxon>Eukaryota</taxon>
        <taxon>Metazoa</taxon>
        <taxon>Ecdysozoa</taxon>
        <taxon>Arthropoda</taxon>
        <taxon>Crustacea</taxon>
        <taxon>Branchiopoda</taxon>
        <taxon>Anostraca</taxon>
        <taxon>Artemiidae</taxon>
        <taxon>Artemia</taxon>
    </lineage>
</organism>
<dbReference type="GO" id="GO:0016020">
    <property type="term" value="C:membrane"/>
    <property type="evidence" value="ECO:0007669"/>
    <property type="project" value="InterPro"/>
</dbReference>
<evidence type="ECO:0000256" key="1">
    <source>
        <dbReference type="ARBA" id="ARBA00022737"/>
    </source>
</evidence>
<keyword evidence="4" id="KW-1185">Reference proteome</keyword>
<evidence type="ECO:0000256" key="2">
    <source>
        <dbReference type="ARBA" id="ARBA00022803"/>
    </source>
</evidence>
<evidence type="ECO:0000313" key="3">
    <source>
        <dbReference type="EMBL" id="KAK2714225.1"/>
    </source>
</evidence>
<reference evidence="3" key="1">
    <citation type="submission" date="2023-07" db="EMBL/GenBank/DDBJ databases">
        <title>Chromosome-level genome assembly of Artemia franciscana.</title>
        <authorList>
            <person name="Jo E."/>
        </authorList>
    </citation>
    <scope>NUCLEOTIDE SEQUENCE</scope>
    <source>
        <tissue evidence="3">Whole body</tissue>
    </source>
</reference>
<dbReference type="Pfam" id="PF13374">
    <property type="entry name" value="TPR_10"/>
    <property type="match status" value="2"/>
</dbReference>
<dbReference type="Pfam" id="PF13424">
    <property type="entry name" value="TPR_12"/>
    <property type="match status" value="1"/>
</dbReference>
<sequence>MLYTDIQRVVIQVRDVNDETPYFVNRPLPMQAVVQLSAPPNTPVFTLQARDPETDHNIHYFLVRYRIKDCDIKVIHELNQTKDIDTIKAIMNARNRGNQTLVFAAMESNFPEVQQLKEIFQEEVSAQNDKALRLVLQGSYQKALCIFKSIFEKRKEILGPDNPGTLDIQSEITEMLCKQGVYQEAFNMLEDVVQMQGVMLGSDNKDTLNTRSFVTLLLHKQGESEKALDICQEVYKKQEEALGLNHSYTLATMFYMALALISLGKYEEALNINIAVFEKWTDTLGEDSPLIVSAKNNIASVLSNRGRLEESLKIYKEAYETNKIIFGVN</sequence>
<proteinExistence type="predicted"/>
<evidence type="ECO:0000313" key="4">
    <source>
        <dbReference type="Proteomes" id="UP001187531"/>
    </source>
</evidence>
<gene>
    <name evidence="3" type="ORF">QYM36_008705</name>
</gene>
<keyword evidence="1" id="KW-0677">Repeat</keyword>
<dbReference type="PANTHER" id="PTHR45641:SF19">
    <property type="entry name" value="NEPHROCYSTIN-3"/>
    <property type="match status" value="1"/>
</dbReference>
<accession>A0AA88LAH0</accession>
<dbReference type="Proteomes" id="UP001187531">
    <property type="component" value="Unassembled WGS sequence"/>
</dbReference>
<dbReference type="PANTHER" id="PTHR45641">
    <property type="entry name" value="TETRATRICOPEPTIDE REPEAT PROTEIN (AFU_ORTHOLOGUE AFUA_6G03870)"/>
    <property type="match status" value="1"/>
</dbReference>
<dbReference type="EMBL" id="JAVRJZ010000013">
    <property type="protein sequence ID" value="KAK2714225.1"/>
    <property type="molecule type" value="Genomic_DNA"/>
</dbReference>
<dbReference type="AlphaFoldDB" id="A0AA88LAH0"/>
<dbReference type="InterPro" id="IPR015919">
    <property type="entry name" value="Cadherin-like_sf"/>
</dbReference>
<dbReference type="SUPFAM" id="SSF48452">
    <property type="entry name" value="TPR-like"/>
    <property type="match status" value="2"/>
</dbReference>
<keyword evidence="2" id="KW-0802">TPR repeat</keyword>
<dbReference type="InterPro" id="IPR011990">
    <property type="entry name" value="TPR-like_helical_dom_sf"/>
</dbReference>
<dbReference type="SUPFAM" id="SSF49313">
    <property type="entry name" value="Cadherin-like"/>
    <property type="match status" value="1"/>
</dbReference>